<protein>
    <submittedName>
        <fullName evidence="1">Uncharacterized protein</fullName>
    </submittedName>
</protein>
<organism evidence="1">
    <name type="scientific">Myoviridae sp. ctT3B27</name>
    <dbReference type="NCBI Taxonomy" id="2826655"/>
    <lineage>
        <taxon>Viruses</taxon>
        <taxon>Duplodnaviria</taxon>
        <taxon>Heunggongvirae</taxon>
        <taxon>Uroviricota</taxon>
        <taxon>Caudoviricetes</taxon>
    </lineage>
</organism>
<dbReference type="EMBL" id="BK015116">
    <property type="protein sequence ID" value="DAD91607.1"/>
    <property type="molecule type" value="Genomic_DNA"/>
</dbReference>
<proteinExistence type="predicted"/>
<evidence type="ECO:0000313" key="1">
    <source>
        <dbReference type="EMBL" id="DAD91607.1"/>
    </source>
</evidence>
<name>A0A8S5NB47_9CAUD</name>
<reference evidence="1" key="1">
    <citation type="journal article" date="2021" name="Proc. Natl. Acad. Sci. U.S.A.">
        <title>A Catalog of Tens of Thousands of Viruses from Human Metagenomes Reveals Hidden Associations with Chronic Diseases.</title>
        <authorList>
            <person name="Tisza M.J."/>
            <person name="Buck C.B."/>
        </authorList>
    </citation>
    <scope>NUCLEOTIDE SEQUENCE</scope>
    <source>
        <strain evidence="1">CtT3B27</strain>
    </source>
</reference>
<accession>A0A8S5NB47</accession>
<sequence>MGKVRGRRGAYRRFGLHRLNSGMKKPPESAVWDGAWCSSQLTGSVSA</sequence>